<evidence type="ECO:0000256" key="10">
    <source>
        <dbReference type="SAM" id="Coils"/>
    </source>
</evidence>
<comment type="caution">
    <text evidence="11">The sequence shown here is derived from an EMBL/GenBank/DDBJ whole genome shotgun (WGS) entry which is preliminary data.</text>
</comment>
<dbReference type="FunFam" id="1.20.58.80:FF:000001">
    <property type="entry name" value="PTS system, lactose-specific IIa component"/>
    <property type="match status" value="1"/>
</dbReference>
<keyword evidence="6" id="KW-0598">Phosphotransferase system</keyword>
<accession>A0A7W1WN42</accession>
<evidence type="ECO:0000256" key="9">
    <source>
        <dbReference type="PROSITE-ProRule" id="PRU00418"/>
    </source>
</evidence>
<dbReference type="GO" id="GO:0046872">
    <property type="term" value="F:metal ion binding"/>
    <property type="evidence" value="ECO:0007669"/>
    <property type="project" value="UniProtKB-KW"/>
</dbReference>
<dbReference type="PROSITE" id="PS51095">
    <property type="entry name" value="PTS_EIIA_TYPE_3"/>
    <property type="match status" value="1"/>
</dbReference>
<dbReference type="PANTHER" id="PTHR34382:SF7">
    <property type="entry name" value="PTS SYSTEM N,N'-DIACETYLCHITOBIOSE-SPECIFIC EIIA COMPONENT"/>
    <property type="match status" value="1"/>
</dbReference>
<keyword evidence="10" id="KW-0175">Coiled coil</keyword>
<dbReference type="PIRSF" id="PIRSF000699">
    <property type="entry name" value="PTS_IILac_III"/>
    <property type="match status" value="1"/>
</dbReference>
<dbReference type="SUPFAM" id="SSF46973">
    <property type="entry name" value="Enzyme IIa from lactose specific PTS, IIa-lac"/>
    <property type="match status" value="1"/>
</dbReference>
<dbReference type="InterPro" id="IPR003188">
    <property type="entry name" value="PTS_IIA_lac/cel"/>
</dbReference>
<evidence type="ECO:0000256" key="1">
    <source>
        <dbReference type="ARBA" id="ARBA00004496"/>
    </source>
</evidence>
<keyword evidence="2" id="KW-0813">Transport</keyword>
<feature type="active site" description="Tele-phosphohistidine intermediate" evidence="7">
    <location>
        <position position="76"/>
    </location>
</feature>
<keyword evidence="5" id="KW-0808">Transferase</keyword>
<gene>
    <name evidence="11" type="ORF">H1191_00970</name>
</gene>
<dbReference type="GO" id="GO:0016740">
    <property type="term" value="F:transferase activity"/>
    <property type="evidence" value="ECO:0007669"/>
    <property type="project" value="UniProtKB-KW"/>
</dbReference>
<keyword evidence="12" id="KW-1185">Reference proteome</keyword>
<protein>
    <submittedName>
        <fullName evidence="11">PTS lactose/cellobiose transporter subunit IIA</fullName>
    </submittedName>
</protein>
<dbReference type="Gene3D" id="1.20.58.80">
    <property type="entry name" value="Phosphotransferase system, lactose/cellobiose-type IIA subunit"/>
    <property type="match status" value="1"/>
</dbReference>
<dbReference type="EMBL" id="JACEIQ010000001">
    <property type="protein sequence ID" value="MBA4492885.1"/>
    <property type="molecule type" value="Genomic_DNA"/>
</dbReference>
<proteinExistence type="predicted"/>
<dbReference type="RefSeq" id="WP_181750111.1">
    <property type="nucleotide sequence ID" value="NZ_JACEIQ010000001.1"/>
</dbReference>
<dbReference type="PANTHER" id="PTHR34382">
    <property type="entry name" value="PTS SYSTEM N,N'-DIACETYLCHITOBIOSE-SPECIFIC EIIA COMPONENT"/>
    <property type="match status" value="1"/>
</dbReference>
<evidence type="ECO:0000256" key="3">
    <source>
        <dbReference type="ARBA" id="ARBA00022490"/>
    </source>
</evidence>
<keyword evidence="4" id="KW-0762">Sugar transport</keyword>
<comment type="subcellular location">
    <subcellularLocation>
        <location evidence="1">Cytoplasm</location>
    </subcellularLocation>
</comment>
<evidence type="ECO:0000256" key="2">
    <source>
        <dbReference type="ARBA" id="ARBA00022448"/>
    </source>
</evidence>
<dbReference type="Proteomes" id="UP000535491">
    <property type="component" value="Unassembled WGS sequence"/>
</dbReference>
<comment type="cofactor">
    <cofactor evidence="8">
        <name>Mg(2+)</name>
        <dbReference type="ChEBI" id="CHEBI:18420"/>
    </cofactor>
    <text evidence="8">Binds 1 Mg(2+) ion per trimer.</text>
</comment>
<evidence type="ECO:0000256" key="8">
    <source>
        <dbReference type="PIRSR" id="PIRSR000699-2"/>
    </source>
</evidence>
<dbReference type="AlphaFoldDB" id="A0A7W1WN42"/>
<dbReference type="InterPro" id="IPR036542">
    <property type="entry name" value="PTS_IIA_lac/cel_sf"/>
</dbReference>
<evidence type="ECO:0000313" key="12">
    <source>
        <dbReference type="Proteomes" id="UP000535491"/>
    </source>
</evidence>
<keyword evidence="8" id="KW-0479">Metal-binding</keyword>
<dbReference type="Pfam" id="PF02255">
    <property type="entry name" value="PTS_IIA"/>
    <property type="match status" value="1"/>
</dbReference>
<keyword evidence="3" id="KW-0963">Cytoplasm</keyword>
<dbReference type="GO" id="GO:0005737">
    <property type="term" value="C:cytoplasm"/>
    <property type="evidence" value="ECO:0007669"/>
    <property type="project" value="UniProtKB-SubCell"/>
</dbReference>
<feature type="coiled-coil region" evidence="10">
    <location>
        <begin position="27"/>
        <end position="54"/>
    </location>
</feature>
<name>A0A7W1WN42_9BACL</name>
<feature type="modified residue" description="Phosphohistidine; by HPr" evidence="9">
    <location>
        <position position="76"/>
    </location>
</feature>
<dbReference type="CDD" id="cd00215">
    <property type="entry name" value="PTS_IIA_lac"/>
    <property type="match status" value="1"/>
</dbReference>
<evidence type="ECO:0000313" key="11">
    <source>
        <dbReference type="EMBL" id="MBA4492885.1"/>
    </source>
</evidence>
<organism evidence="11 12">
    <name type="scientific">Paenactinomyces guangxiensis</name>
    <dbReference type="NCBI Taxonomy" id="1490290"/>
    <lineage>
        <taxon>Bacteria</taxon>
        <taxon>Bacillati</taxon>
        <taxon>Bacillota</taxon>
        <taxon>Bacilli</taxon>
        <taxon>Bacillales</taxon>
        <taxon>Thermoactinomycetaceae</taxon>
        <taxon>Paenactinomyces</taxon>
    </lineage>
</organism>
<dbReference type="GO" id="GO:0009401">
    <property type="term" value="P:phosphoenolpyruvate-dependent sugar phosphotransferase system"/>
    <property type="evidence" value="ECO:0007669"/>
    <property type="project" value="UniProtKB-KW"/>
</dbReference>
<evidence type="ECO:0000256" key="4">
    <source>
        <dbReference type="ARBA" id="ARBA00022597"/>
    </source>
</evidence>
<evidence type="ECO:0000256" key="5">
    <source>
        <dbReference type="ARBA" id="ARBA00022679"/>
    </source>
</evidence>
<reference evidence="11 12" key="1">
    <citation type="submission" date="2020-07" db="EMBL/GenBank/DDBJ databases">
        <authorList>
            <person name="Feng H."/>
        </authorList>
    </citation>
    <scope>NUCLEOTIDE SEQUENCE [LARGE SCALE GENOMIC DNA]</scope>
    <source>
        <strain evidence="12">s-10</strain>
    </source>
</reference>
<evidence type="ECO:0000256" key="7">
    <source>
        <dbReference type="PIRSR" id="PIRSR000699-1"/>
    </source>
</evidence>
<sequence>MDRTEKTVFQLILYAGNAKSLAMEAISLAKERKLEEARQRLEEADREMSRAHQIQTAFIQQEAAGEKTEITMLMIHAQDHLMTSITVKELAAEFVDLYERLPVIRKSK</sequence>
<evidence type="ECO:0000256" key="6">
    <source>
        <dbReference type="ARBA" id="ARBA00022683"/>
    </source>
</evidence>
<keyword evidence="8" id="KW-0460">Magnesium</keyword>
<feature type="binding site" evidence="8">
    <location>
        <position position="79"/>
    </location>
    <ligand>
        <name>Mg(2+)</name>
        <dbReference type="ChEBI" id="CHEBI:18420"/>
        <note>ligand shared between all trimeric partners</note>
    </ligand>
</feature>